<reference evidence="3" key="1">
    <citation type="submission" date="2016-04" db="UniProtKB">
        <authorList>
            <consortium name="WormBaseParasite"/>
        </authorList>
    </citation>
    <scope>IDENTIFICATION</scope>
</reference>
<evidence type="ECO:0000313" key="3">
    <source>
        <dbReference type="WBParaSite" id="HNAJ_0000839001-mRNA-1"/>
    </source>
</evidence>
<dbReference type="OrthoDB" id="8193282at2759"/>
<dbReference type="WBParaSite" id="HNAJ_0000839001-mRNA-1">
    <property type="protein sequence ID" value="HNAJ_0000839001-mRNA-1"/>
    <property type="gene ID" value="HNAJ_0000839001"/>
</dbReference>
<dbReference type="Proteomes" id="UP000278807">
    <property type="component" value="Unassembled WGS sequence"/>
</dbReference>
<keyword evidence="2" id="KW-1185">Reference proteome</keyword>
<proteinExistence type="predicted"/>
<dbReference type="EMBL" id="UZAE01012276">
    <property type="protein sequence ID" value="VDO04321.1"/>
    <property type="molecule type" value="Genomic_DNA"/>
</dbReference>
<protein>
    <submittedName>
        <fullName evidence="3">Rif1_N domain-containing protein</fullName>
    </submittedName>
</protein>
<reference evidence="1 2" key="2">
    <citation type="submission" date="2018-11" db="EMBL/GenBank/DDBJ databases">
        <authorList>
            <consortium name="Pathogen Informatics"/>
        </authorList>
    </citation>
    <scope>NUCLEOTIDE SEQUENCE [LARGE SCALE GENOMIC DNA]</scope>
</reference>
<evidence type="ECO:0000313" key="1">
    <source>
        <dbReference type="EMBL" id="VDO04321.1"/>
    </source>
</evidence>
<sequence length="787" mass="89739">MTKTSNLNQLFLLHIRLDILTMLLKLVEFHPNSLIEILELDPSSSNPQEYIMEWVFDLLINTSSSLCPCYSLLWVLLIRHGERVSKGWYKYLHSKIVQFHSGRRRIIRGYLDSVRGNIELVNSNGNIDRTRLYNMYWSVLVASAPVYEKAMVLLVNPEQLSILNTASRFSTAVWIIRNQFLGDNPPSKDSIRHALQSLLALQGVWGAGVETVRSLWLYFSRKLDSMSDIQSKGASSGFSEIHPFYLFCEATVQTFLVYPTDVLNIIRLALPTLTRQGVSNYFILLENILEGVSNSPRKQKAATELAEFVISLFGGVEEAQLKWSCDWEVGRRCAALEGLQKLLTSFSKDSPTTLELDEALTRLMQLTSLFREALLRQISRKNEESTGSFSNFTSVRWRDNLERVALSFCKSLLSSVDKTKFISSLLDTSLIDLLCSSERGDWLPFLRDFLSSLRSVGISCLNDLNVLIWSVIFPQFVSRACTNSSWSKESAEVAVQFINIALTSPLPETKSPWDILQNLVFKTDLDFSFRTKFFSLLFSDFTLLESLLSNPKMDIEQAWQFYTIWLTYKLLGEKTDNGSKVLGSLFNRGCDLPDGIFGLLDTSDGEISMIRLCNRFEAAETFQDRMTFKSAILRRLAPLGKLLNSIMERFITPQLTAQSYSDIEITKAYKATSSLFQVTSALLYSPDGVFNELFASFLMPPWRHLEKEAPNKKIIIQNCVAESLPSFLRGIAQLNFLTDPFIIRMLRELLRAAFFAFPEGMDFVVWLNFCQKMDEGTMTMVQRLRCV</sequence>
<gene>
    <name evidence="1" type="ORF">HNAJ_LOCUS8386</name>
</gene>
<dbReference type="AlphaFoldDB" id="A0A0R3TM67"/>
<evidence type="ECO:0000313" key="2">
    <source>
        <dbReference type="Proteomes" id="UP000278807"/>
    </source>
</evidence>
<name>A0A0R3TM67_RODNA</name>
<accession>A0A0R3TM67</accession>
<organism evidence="3">
    <name type="scientific">Rodentolepis nana</name>
    <name type="common">Dwarf tapeworm</name>
    <name type="synonym">Hymenolepis nana</name>
    <dbReference type="NCBI Taxonomy" id="102285"/>
    <lineage>
        <taxon>Eukaryota</taxon>
        <taxon>Metazoa</taxon>
        <taxon>Spiralia</taxon>
        <taxon>Lophotrochozoa</taxon>
        <taxon>Platyhelminthes</taxon>
        <taxon>Cestoda</taxon>
        <taxon>Eucestoda</taxon>
        <taxon>Cyclophyllidea</taxon>
        <taxon>Hymenolepididae</taxon>
        <taxon>Rodentolepis</taxon>
    </lineage>
</organism>